<dbReference type="InParanoid" id="A0A316WDI7"/>
<dbReference type="Proteomes" id="UP000245783">
    <property type="component" value="Unassembled WGS sequence"/>
</dbReference>
<gene>
    <name evidence="2" type="ORF">IE81DRAFT_194779</name>
</gene>
<keyword evidence="3" id="KW-1185">Reference proteome</keyword>
<protein>
    <submittedName>
        <fullName evidence="2">Uncharacterized protein</fullName>
    </submittedName>
</protein>
<evidence type="ECO:0000256" key="1">
    <source>
        <dbReference type="SAM" id="MobiDB-lite"/>
    </source>
</evidence>
<reference evidence="2 3" key="1">
    <citation type="journal article" date="2018" name="Mol. Biol. Evol.">
        <title>Broad Genomic Sampling Reveals a Smut Pathogenic Ancestry of the Fungal Clade Ustilaginomycotina.</title>
        <authorList>
            <person name="Kijpornyongpan T."/>
            <person name="Mondo S.J."/>
            <person name="Barry K."/>
            <person name="Sandor L."/>
            <person name="Lee J."/>
            <person name="Lipzen A."/>
            <person name="Pangilinan J."/>
            <person name="LaButti K."/>
            <person name="Hainaut M."/>
            <person name="Henrissat B."/>
            <person name="Grigoriev I.V."/>
            <person name="Spatafora J.W."/>
            <person name="Aime M.C."/>
        </authorList>
    </citation>
    <scope>NUCLEOTIDE SEQUENCE [LARGE SCALE GENOMIC DNA]</scope>
    <source>
        <strain evidence="2 3">MCA 4658</strain>
    </source>
</reference>
<dbReference type="EMBL" id="KZ819355">
    <property type="protein sequence ID" value="PWN45545.1"/>
    <property type="molecule type" value="Genomic_DNA"/>
</dbReference>
<name>A0A316WDI7_9BASI</name>
<feature type="compositionally biased region" description="Polar residues" evidence="1">
    <location>
        <begin position="116"/>
        <end position="135"/>
    </location>
</feature>
<feature type="compositionally biased region" description="Basic and acidic residues" evidence="1">
    <location>
        <begin position="136"/>
        <end position="154"/>
    </location>
</feature>
<evidence type="ECO:0000313" key="2">
    <source>
        <dbReference type="EMBL" id="PWN45545.1"/>
    </source>
</evidence>
<dbReference type="AlphaFoldDB" id="A0A316WDI7"/>
<dbReference type="RefSeq" id="XP_025372705.1">
    <property type="nucleotide sequence ID" value="XM_025510824.1"/>
</dbReference>
<proteinExistence type="predicted"/>
<dbReference type="GeneID" id="37032694"/>
<accession>A0A316WDI7</accession>
<feature type="region of interest" description="Disordered" evidence="1">
    <location>
        <begin position="57"/>
        <end position="164"/>
    </location>
</feature>
<evidence type="ECO:0000313" key="3">
    <source>
        <dbReference type="Proteomes" id="UP000245783"/>
    </source>
</evidence>
<sequence>MRMSPLKLPKALEALPDPQQPYSIVSLYDSEGKPLHRLKRWRPTSDAEPRVRLHLAPGLHMLDGNGKQYHSKDPPPYTPEERDPGYQGASAFDPSWRFGSSRPSDSGRSAHGPAIESSQHDGSPTAVSHSQPESSSLERTHSDEAEGRTGRPDLNRPASSQSRG</sequence>
<dbReference type="OrthoDB" id="10484055at2759"/>
<organism evidence="2 3">
    <name type="scientific">Ceraceosorus guamensis</name>
    <dbReference type="NCBI Taxonomy" id="1522189"/>
    <lineage>
        <taxon>Eukaryota</taxon>
        <taxon>Fungi</taxon>
        <taxon>Dikarya</taxon>
        <taxon>Basidiomycota</taxon>
        <taxon>Ustilaginomycotina</taxon>
        <taxon>Exobasidiomycetes</taxon>
        <taxon>Ceraceosorales</taxon>
        <taxon>Ceraceosoraceae</taxon>
        <taxon>Ceraceosorus</taxon>
    </lineage>
</organism>